<keyword evidence="2" id="KW-0812">Transmembrane</keyword>
<protein>
    <recommendedName>
        <fullName evidence="7">Peroxin-3</fullName>
    </recommendedName>
</protein>
<feature type="region of interest" description="Disordered" evidence="1">
    <location>
        <begin position="373"/>
        <end position="398"/>
    </location>
</feature>
<feature type="compositionally biased region" description="Pro residues" evidence="1">
    <location>
        <begin position="385"/>
        <end position="397"/>
    </location>
</feature>
<keyword evidence="6" id="KW-1185">Reference proteome</keyword>
<feature type="compositionally biased region" description="Low complexity" evidence="1">
    <location>
        <begin position="561"/>
        <end position="572"/>
    </location>
</feature>
<keyword evidence="2" id="KW-1133">Transmembrane helix</keyword>
<reference evidence="4" key="2">
    <citation type="journal article" date="2019" name="IMA Fungus">
        <title>Genome sequencing and comparison of five Tilletia species to identify candidate genes for the detection of regulated species infecting wheat.</title>
        <authorList>
            <person name="Nguyen H.D.T."/>
            <person name="Sultana T."/>
            <person name="Kesanakurti P."/>
            <person name="Hambleton S."/>
        </authorList>
    </citation>
    <scope>NUCLEOTIDE SEQUENCE</scope>
    <source>
        <strain evidence="4">DAOMC 238032</strain>
    </source>
</reference>
<feature type="compositionally biased region" description="Low complexity" evidence="1">
    <location>
        <begin position="286"/>
        <end position="295"/>
    </location>
</feature>
<dbReference type="Proteomes" id="UP000077671">
    <property type="component" value="Unassembled WGS sequence"/>
</dbReference>
<dbReference type="EMBL" id="CAJHJG010000767">
    <property type="protein sequence ID" value="CAD6905595.1"/>
    <property type="molecule type" value="Genomic_DNA"/>
</dbReference>
<dbReference type="Proteomes" id="UP000836402">
    <property type="component" value="Unassembled WGS sequence"/>
</dbReference>
<dbReference type="EMBL" id="LWDD02000802">
    <property type="protein sequence ID" value="KAE8256614.1"/>
    <property type="molecule type" value="Genomic_DNA"/>
</dbReference>
<feature type="compositionally biased region" description="Basic and acidic residues" evidence="1">
    <location>
        <begin position="338"/>
        <end position="351"/>
    </location>
</feature>
<evidence type="ECO:0000313" key="6">
    <source>
        <dbReference type="Proteomes" id="UP000836402"/>
    </source>
</evidence>
<dbReference type="PANTHER" id="PTHR28080:SF1">
    <property type="entry name" value="PEROXISOMAL BIOGENESIS FACTOR 3"/>
    <property type="match status" value="1"/>
</dbReference>
<dbReference type="GO" id="GO:0045046">
    <property type="term" value="P:protein import into peroxisome membrane"/>
    <property type="evidence" value="ECO:0007669"/>
    <property type="project" value="TreeGrafter"/>
</dbReference>
<evidence type="ECO:0000256" key="2">
    <source>
        <dbReference type="SAM" id="Phobius"/>
    </source>
</evidence>
<proteinExistence type="predicted"/>
<accession>A0A177V6Y9</accession>
<feature type="region of interest" description="Disordered" evidence="1">
    <location>
        <begin position="556"/>
        <end position="579"/>
    </location>
</feature>
<evidence type="ECO:0000256" key="1">
    <source>
        <dbReference type="SAM" id="MobiDB-lite"/>
    </source>
</evidence>
<evidence type="ECO:0000313" key="4">
    <source>
        <dbReference type="EMBL" id="KAE8256614.1"/>
    </source>
</evidence>
<reference evidence="4" key="1">
    <citation type="submission" date="2016-04" db="EMBL/GenBank/DDBJ databases">
        <authorList>
            <person name="Nguyen H.D."/>
            <person name="Kesanakurti P."/>
            <person name="Cullis J."/>
            <person name="Levesque C.A."/>
            <person name="Hambleton S."/>
        </authorList>
    </citation>
    <scope>NUCLEOTIDE SEQUENCE</scope>
    <source>
        <strain evidence="4">DAOMC 238032</strain>
    </source>
</reference>
<dbReference type="GO" id="GO:0005778">
    <property type="term" value="C:peroxisomal membrane"/>
    <property type="evidence" value="ECO:0007669"/>
    <property type="project" value="InterPro"/>
</dbReference>
<evidence type="ECO:0008006" key="7">
    <source>
        <dbReference type="Google" id="ProtNLM"/>
    </source>
</evidence>
<gene>
    <name evidence="4" type="ORF">A4X03_0g5231</name>
    <name evidence="3" type="ORF">JKIAZH3_G4155</name>
</gene>
<feature type="region of interest" description="Disordered" evidence="1">
    <location>
        <begin position="145"/>
        <end position="357"/>
    </location>
</feature>
<dbReference type="AlphaFoldDB" id="A0A177V6Y9"/>
<dbReference type="Pfam" id="PF04882">
    <property type="entry name" value="Peroxin-3"/>
    <property type="match status" value="2"/>
</dbReference>
<sequence>MLGAQRRQRLNLVSDAPVPGPGSNLIPNRRWILSRQSPLANALPPALTGAAPPQQRSYLAFFARTVTVVVVGVAATLTATKYAIARIAEIQRGISQNRRDSDNLRKRFAQNQEDCTFTIFALLPTLDAALAAEYDVDAITRELSAKPAKPQPQPQPQPQPEQHDEQPATYAEAASSSVPVDQLSEVKGDIKLENAPEAPATEAEAGTLPEASISEVASEQPVPTTDAPELSESTMSAPVDLSFSSIQEAVSATADPASEPQPEPDTAATQEQPEATPDVKADADAEIAQEAASDAVEAGTSEADAASGPADAVPAEDQAEELPTEVKADDAQSADPSPENKAEQQEPEHASVEAPKPASALAIEESAVLVEAPEAEAQETEVSPPQAPQPEAPPAPSPEEILAQKRRKAELWNELKLVAFTRTLTTLYSIVLLSLQTHIQLNLVGRFNYLSSVTALANATIQDEDEWSPAEEKVSSSGGVSSSDPNELLRSVEQRYLTYSWWLLHRGALQIGTEVEAAVKHVLGTIPLKAELSLAELHRLVREVRRIVEWERVDGAGKGPGAAASADGPGSSMVLSTGQLSEVSVTRKKRRRHFLGAMFPTSDEGEREILAQAGVPTDPESELDNLFAEASPSSFQDAARSRAEARLQHAREDAQLAALVNESKDWVDSDDFERVLALSLERVFAVWETNLAESAFGGSAILSQEGDELERERLMVELSRPRKVRLAALLPAVNAQSRMATHSVPNEYTDALADVKELRALSALIYSSWST</sequence>
<comment type="caution">
    <text evidence="4">The sequence shown here is derived from an EMBL/GenBank/DDBJ whole genome shotgun (WGS) entry which is preliminary data.</text>
</comment>
<feature type="compositionally biased region" description="Pro residues" evidence="1">
    <location>
        <begin position="149"/>
        <end position="159"/>
    </location>
</feature>
<name>A0A177V6Y9_9BASI</name>
<evidence type="ECO:0000313" key="5">
    <source>
        <dbReference type="Proteomes" id="UP000077671"/>
    </source>
</evidence>
<feature type="transmembrane region" description="Helical" evidence="2">
    <location>
        <begin position="61"/>
        <end position="84"/>
    </location>
</feature>
<dbReference type="PANTHER" id="PTHR28080">
    <property type="entry name" value="PEROXISOMAL BIOGENESIS FACTOR 3"/>
    <property type="match status" value="1"/>
</dbReference>
<feature type="compositionally biased region" description="Basic and acidic residues" evidence="1">
    <location>
        <begin position="184"/>
        <end position="194"/>
    </location>
</feature>
<reference evidence="3" key="3">
    <citation type="submission" date="2020-10" db="EMBL/GenBank/DDBJ databases">
        <authorList>
            <person name="Sedaghatjoo S."/>
        </authorList>
    </citation>
    <scope>NUCLEOTIDE SEQUENCE</scope>
    <source>
        <strain evidence="3">AZH3</strain>
    </source>
</reference>
<organism evidence="4 5">
    <name type="scientific">Tilletia caries</name>
    <name type="common">wheat bunt fungus</name>
    <dbReference type="NCBI Taxonomy" id="13290"/>
    <lineage>
        <taxon>Eukaryota</taxon>
        <taxon>Fungi</taxon>
        <taxon>Dikarya</taxon>
        <taxon>Basidiomycota</taxon>
        <taxon>Ustilaginomycotina</taxon>
        <taxon>Exobasidiomycetes</taxon>
        <taxon>Tilletiales</taxon>
        <taxon>Tilletiaceae</taxon>
        <taxon>Tilletia</taxon>
    </lineage>
</organism>
<dbReference type="InterPro" id="IPR006966">
    <property type="entry name" value="Peroxin-3"/>
</dbReference>
<feature type="region of interest" description="Disordered" evidence="1">
    <location>
        <begin position="464"/>
        <end position="485"/>
    </location>
</feature>
<feature type="compositionally biased region" description="Low complexity" evidence="1">
    <location>
        <begin position="195"/>
        <end position="211"/>
    </location>
</feature>
<evidence type="ECO:0000313" key="3">
    <source>
        <dbReference type="EMBL" id="CAD6905595.1"/>
    </source>
</evidence>
<feature type="compositionally biased region" description="Polar residues" evidence="1">
    <location>
        <begin position="231"/>
        <end position="250"/>
    </location>
</feature>
<keyword evidence="2" id="KW-0472">Membrane</keyword>
<dbReference type="GO" id="GO:0030674">
    <property type="term" value="F:protein-macromolecule adaptor activity"/>
    <property type="evidence" value="ECO:0007669"/>
    <property type="project" value="TreeGrafter"/>
</dbReference>